<dbReference type="AlphaFoldDB" id="D1YUN3"/>
<comment type="cofactor">
    <cofactor evidence="10">
        <name>Mg(2+)</name>
        <dbReference type="ChEBI" id="CHEBI:18420"/>
    </cofactor>
</comment>
<keyword evidence="9 10" id="KW-0694">RNA-binding</keyword>
<dbReference type="GO" id="GO:0042245">
    <property type="term" value="P:RNA repair"/>
    <property type="evidence" value="ECO:0007669"/>
    <property type="project" value="UniProtKB-KW"/>
</dbReference>
<dbReference type="Gene3D" id="3.30.460.10">
    <property type="entry name" value="Beta Polymerase, domain 2"/>
    <property type="match status" value="1"/>
</dbReference>
<dbReference type="eggNOG" id="arCOG04249">
    <property type="taxonomic scope" value="Archaea"/>
</dbReference>
<comment type="subunit">
    <text evidence="10">Homodimer.</text>
</comment>
<dbReference type="CDD" id="cd05400">
    <property type="entry name" value="NT_2-5OAS_ClassI-CCAase"/>
    <property type="match status" value="1"/>
</dbReference>
<reference evidence="14 15" key="1">
    <citation type="journal article" date="2007" name="Appl. Environ. Microbiol.">
        <title>Isolation of key methanogens for global methane emission from rice paddy fields: a novel isolate affiliated with the clone cluster rice cluster I.</title>
        <authorList>
            <person name="Sakai S."/>
            <person name="Imachi H."/>
            <person name="Sekiguchi Y."/>
            <person name="Ohashi A."/>
            <person name="Harada H."/>
            <person name="Kamagata Y."/>
        </authorList>
    </citation>
    <scope>NUCLEOTIDE SEQUENCE [LARGE SCALE GENOMIC DNA]</scope>
    <source>
        <strain evidence="15">DSM 17711 / JCM 13418 / NBRC 101707 / SANAE</strain>
    </source>
</reference>
<feature type="binding site" evidence="10">
    <location>
        <position position="64"/>
    </location>
    <ligand>
        <name>Mg(2+)</name>
        <dbReference type="ChEBI" id="CHEBI:18420"/>
    </ligand>
</feature>
<dbReference type="Pfam" id="PF09249">
    <property type="entry name" value="tRNA_NucTransf2"/>
    <property type="match status" value="1"/>
</dbReference>
<feature type="binding site" evidence="10">
    <location>
        <position position="138"/>
    </location>
    <ligand>
        <name>ATP</name>
        <dbReference type="ChEBI" id="CHEBI:30616"/>
    </ligand>
</feature>
<feature type="binding site" evidence="10">
    <location>
        <position position="66"/>
    </location>
    <ligand>
        <name>Mg(2+)</name>
        <dbReference type="ChEBI" id="CHEBI:18420"/>
    </ligand>
</feature>
<reference evidence="14 15" key="2">
    <citation type="journal article" date="2008" name="Int. J. Syst. Evol. Microbiol.">
        <title>Methanocella paludicola gen. nov., sp. nov., a methane-producing archaeon, the first isolate of the lineage 'Rice Cluster I', and proposal of the new archaeal order Methanocellales ord. nov.</title>
        <authorList>
            <person name="Sakai S."/>
            <person name="Imachi H."/>
            <person name="Hanada S."/>
            <person name="Ohashi A."/>
            <person name="Harada H."/>
            <person name="Kamagata Y."/>
        </authorList>
    </citation>
    <scope>NUCLEOTIDE SEQUENCE [LARGE SCALE GENOMIC DNA]</scope>
    <source>
        <strain evidence="15">DSM 17711 / JCM 13418 / NBRC 101707 / SANAE</strain>
    </source>
</reference>
<evidence type="ECO:0000256" key="1">
    <source>
        <dbReference type="ARBA" id="ARBA00022679"/>
    </source>
</evidence>
<comment type="catalytic activity">
    <reaction evidence="10">
        <text>a tRNA with a 3' CCA end + 2 CTP + ATP = a tRNA with a 3' CCACCA end + 3 diphosphate</text>
        <dbReference type="Rhea" id="RHEA:76235"/>
        <dbReference type="Rhea" id="RHEA-COMP:10468"/>
        <dbReference type="Rhea" id="RHEA-COMP:18655"/>
        <dbReference type="ChEBI" id="CHEBI:30616"/>
        <dbReference type="ChEBI" id="CHEBI:33019"/>
        <dbReference type="ChEBI" id="CHEBI:37563"/>
        <dbReference type="ChEBI" id="CHEBI:83071"/>
        <dbReference type="ChEBI" id="CHEBI:195187"/>
    </reaction>
</comment>
<keyword evidence="6 10" id="KW-0692">RNA repair</keyword>
<comment type="function">
    <text evidence="10">Catalyzes the addition and repair of the essential 3'-terminal CCA sequence in tRNAs without using a nucleic acid template. Adds these three nucleotides in the order of C, C, and A to the tRNA nucleotide-73, using CTP and ATP as substrates and producing inorganic pyrophosphate. tRNA 3'-terminal CCA addition is required both for tRNA processing and repair. Also involved in tRNA surveillance by mediating tandem CCA addition to generate a CCACCA at the 3' terminus of unstable tRNAs. While stable tRNAs receive only 3'-terminal CCA, unstable tRNAs are marked with CCACCA and rapidly degraded.</text>
</comment>
<sequence>MPDELYREVLERIKPSAVEDAHMRSVAHEVIDKLDSEAREHGLDVYTIHVGSTARDTWLKGKKDIDIFLMFPPDTPLEKLKEDGLRLAREVSPRFEERYAEHPYITALYKGLDVDLVPCYHVEDAAHIQSAVDRSPFHNTYVLKHIDGLHDEVRLLKQFTRGVGVYGSELRTQGFSGYLCELLVLKYGSFDGAVEHGAGFKRGRVIDIEGHMDKSVEHPDPLIVIDPVDPKRNVAAALSGQKFCEFVDACRRFLKAPSIDFFFPPAAEPMKKGALEGLLASRGTKLLAITFKTPDIVEDTLYPQLRKAEDSLAKLLERHEFKAYRTDVWSNDRSAIVLEMLVWELPAIERHLGPPLDEREHCEKFIEKYPGAYIMGCRYVVDIPRKYDTAVELINAQLKSCGLGKHVCASIGQGFEILTNEKTLELGPEFARFLTKFLRAPET</sequence>
<dbReference type="SUPFAM" id="SSF81301">
    <property type="entry name" value="Nucleotidyltransferase"/>
    <property type="match status" value="1"/>
</dbReference>
<organism evidence="14 15">
    <name type="scientific">Methanocella paludicola (strain DSM 17711 / JCM 13418 / NBRC 101707 / SANAE)</name>
    <dbReference type="NCBI Taxonomy" id="304371"/>
    <lineage>
        <taxon>Archaea</taxon>
        <taxon>Methanobacteriati</taxon>
        <taxon>Methanobacteriota</taxon>
        <taxon>Stenosarchaea group</taxon>
        <taxon>Methanomicrobia</taxon>
        <taxon>Methanocellales</taxon>
        <taxon>Methanocellaceae</taxon>
        <taxon>Methanocella</taxon>
    </lineage>
</organism>
<name>D1YUN3_METPS</name>
<feature type="binding site" evidence="10">
    <location>
        <position position="55"/>
    </location>
    <ligand>
        <name>ATP</name>
        <dbReference type="ChEBI" id="CHEBI:30616"/>
    </ligand>
</feature>
<feature type="binding site" evidence="10">
    <location>
        <position position="52"/>
    </location>
    <ligand>
        <name>ATP</name>
        <dbReference type="ChEBI" id="CHEBI:30616"/>
    </ligand>
</feature>
<dbReference type="FunCoup" id="D1YUN3">
    <property type="interactions" value="5"/>
</dbReference>
<comment type="similarity">
    <text evidence="10">Belongs to the tRNA nucleotidyltransferase/poly(A) polymerase family. Archaeal CCA-adding enzyme subfamily.</text>
</comment>
<reference evidence="15" key="3">
    <citation type="journal article" date="2011" name="PLoS ONE">
        <title>Genome sequence of a mesophilic hydrogenotrophic methanogen Methanocella paludicola, the first cultivated representative of the order Methanocellales.</title>
        <authorList>
            <person name="Sakai S."/>
            <person name="Takaki Y."/>
            <person name="Shimamura S."/>
            <person name="Sekine M."/>
            <person name="Tajima T."/>
            <person name="Kosugi H."/>
            <person name="Ichikawa N."/>
            <person name="Tasumi E."/>
            <person name="Hiraki A.T."/>
            <person name="Shimizu A."/>
            <person name="Kato Y."/>
            <person name="Nishiko R."/>
            <person name="Mori K."/>
            <person name="Fujita N."/>
            <person name="Imachi H."/>
            <person name="Takai K."/>
        </authorList>
    </citation>
    <scope>NUCLEOTIDE SEQUENCE [LARGE SCALE GENOMIC DNA]</scope>
    <source>
        <strain evidence="15">DSM 17711 / JCM 13418 / NBRC 101707 / SANAE</strain>
    </source>
</reference>
<dbReference type="PANTHER" id="PTHR39643">
    <property type="entry name" value="CCA-ADDING ENZYME"/>
    <property type="match status" value="1"/>
</dbReference>
<dbReference type="InterPro" id="IPR048833">
    <property type="entry name" value="CAA_C"/>
</dbReference>
<dbReference type="Gene3D" id="1.10.1410.30">
    <property type="entry name" value="CCA tRNA nucleotidyltransferase, domain 2"/>
    <property type="match status" value="1"/>
</dbReference>
<evidence type="ECO:0000256" key="7">
    <source>
        <dbReference type="ARBA" id="ARBA00022840"/>
    </source>
</evidence>
<feature type="domain" description="tRNA nucleotidyltransferase substrate binding" evidence="12">
    <location>
        <begin position="151"/>
        <end position="263"/>
    </location>
</feature>
<evidence type="ECO:0000259" key="11">
    <source>
        <dbReference type="Pfam" id="PF01909"/>
    </source>
</evidence>
<dbReference type="GO" id="GO:0000287">
    <property type="term" value="F:magnesium ion binding"/>
    <property type="evidence" value="ECO:0007669"/>
    <property type="project" value="UniProtKB-UniRule"/>
</dbReference>
<evidence type="ECO:0000256" key="5">
    <source>
        <dbReference type="ARBA" id="ARBA00022741"/>
    </source>
</evidence>
<keyword evidence="5 10" id="KW-0547">Nucleotide-binding</keyword>
<dbReference type="HAMAP" id="MF_01264">
    <property type="entry name" value="CCA_arch"/>
    <property type="match status" value="1"/>
</dbReference>
<dbReference type="InterPro" id="IPR006116">
    <property type="entry name" value="NT_2-5OAS_ClassI-CCAase"/>
</dbReference>
<feature type="binding site" evidence="10">
    <location>
        <position position="115"/>
    </location>
    <ligand>
        <name>Mg(2+)</name>
        <dbReference type="ChEBI" id="CHEBI:18420"/>
    </ligand>
</feature>
<evidence type="ECO:0000313" key="14">
    <source>
        <dbReference type="EMBL" id="BAI60155.1"/>
    </source>
</evidence>
<dbReference type="Proteomes" id="UP000001882">
    <property type="component" value="Chromosome"/>
</dbReference>
<dbReference type="InterPro" id="IPR008229">
    <property type="entry name" value="CCA-adding_arc"/>
</dbReference>
<dbReference type="InterPro" id="IPR015329">
    <property type="entry name" value="tRNA_NucTransf2"/>
</dbReference>
<feature type="binding site" evidence="10">
    <location>
        <position position="166"/>
    </location>
    <ligand>
        <name>CTP</name>
        <dbReference type="ChEBI" id="CHEBI:37563"/>
    </ligand>
</feature>
<dbReference type="GeneID" id="8682940"/>
<keyword evidence="1 10" id="KW-0808">Transferase</keyword>
<comment type="miscellaneous">
    <text evidence="10">A single active site specifically recognizes both ATP and CTP and is responsible for their addition.</text>
</comment>
<dbReference type="InterPro" id="IPR002934">
    <property type="entry name" value="Polymerase_NTP_transf_dom"/>
</dbReference>
<dbReference type="RefSeq" id="WP_012898835.1">
    <property type="nucleotide sequence ID" value="NC_013665.1"/>
</dbReference>
<dbReference type="Gene3D" id="3.30.70.590">
    <property type="entry name" value="Poly(A) polymerase predicted RNA binding domain"/>
    <property type="match status" value="1"/>
</dbReference>
<dbReference type="PATRIC" id="fig|304371.9.peg.89"/>
<evidence type="ECO:0000256" key="2">
    <source>
        <dbReference type="ARBA" id="ARBA00022694"/>
    </source>
</evidence>
<dbReference type="PIRSF" id="PIRSF005335">
    <property type="entry name" value="CCA_arch"/>
    <property type="match status" value="1"/>
</dbReference>
<accession>D1YUN3</accession>
<feature type="binding site" evidence="10">
    <location>
        <position position="157"/>
    </location>
    <ligand>
        <name>ATP</name>
        <dbReference type="ChEBI" id="CHEBI:30616"/>
    </ligand>
</feature>
<proteinExistence type="inferred from homology"/>
<dbReference type="Pfam" id="PF01909">
    <property type="entry name" value="NTP_transf_2"/>
    <property type="match status" value="1"/>
</dbReference>
<dbReference type="Gene3D" id="3.30.70.1550">
    <property type="entry name" value="Archaeal tRNA CCA-adding enzyme catalytic domain"/>
    <property type="match status" value="1"/>
</dbReference>
<dbReference type="InParanoid" id="D1YUN3"/>
<dbReference type="GO" id="GO:0005524">
    <property type="term" value="F:ATP binding"/>
    <property type="evidence" value="ECO:0007669"/>
    <property type="project" value="UniProtKB-UniRule"/>
</dbReference>
<keyword evidence="3 10" id="KW-0548">Nucleotidyltransferase</keyword>
<dbReference type="STRING" id="304371.MCP_0083"/>
<dbReference type="GO" id="GO:0004810">
    <property type="term" value="F:CCA tRNA nucleotidyltransferase activity"/>
    <property type="evidence" value="ECO:0007669"/>
    <property type="project" value="UniProtKB-UniRule"/>
</dbReference>
<dbReference type="OrthoDB" id="7378at2157"/>
<evidence type="ECO:0000256" key="3">
    <source>
        <dbReference type="ARBA" id="ARBA00022695"/>
    </source>
</evidence>
<feature type="binding site" evidence="10">
    <location>
        <position position="52"/>
    </location>
    <ligand>
        <name>CTP</name>
        <dbReference type="ChEBI" id="CHEBI:37563"/>
    </ligand>
</feature>
<evidence type="ECO:0000256" key="8">
    <source>
        <dbReference type="ARBA" id="ARBA00022842"/>
    </source>
</evidence>
<feature type="domain" description="Polymerase nucleotidyl transferase" evidence="11">
    <location>
        <begin position="37"/>
        <end position="138"/>
    </location>
</feature>
<gene>
    <name evidence="10 14" type="primary">cca</name>
    <name evidence="14" type="ordered locus">MCP_0083</name>
</gene>
<feature type="binding site" evidence="10">
    <location>
        <position position="157"/>
    </location>
    <ligand>
        <name>CTP</name>
        <dbReference type="ChEBI" id="CHEBI:37563"/>
    </ligand>
</feature>
<dbReference type="GO" id="GO:0160016">
    <property type="term" value="F:CCACCA tRNA nucleotidyltransferase activity"/>
    <property type="evidence" value="ECO:0007669"/>
    <property type="project" value="RHEA"/>
</dbReference>
<dbReference type="Pfam" id="PF21133">
    <property type="entry name" value="CAA_C"/>
    <property type="match status" value="1"/>
</dbReference>
<feature type="binding site" evidence="10">
    <location>
        <position position="166"/>
    </location>
    <ligand>
        <name>ATP</name>
        <dbReference type="ChEBI" id="CHEBI:30616"/>
    </ligand>
</feature>
<feature type="domain" description="CCA-adding enzyme C-terminal" evidence="13">
    <location>
        <begin position="282"/>
        <end position="419"/>
    </location>
</feature>
<dbReference type="InterPro" id="IPR043519">
    <property type="entry name" value="NT_sf"/>
</dbReference>
<feature type="binding site" evidence="10">
    <location>
        <position position="55"/>
    </location>
    <ligand>
        <name>CTP</name>
        <dbReference type="ChEBI" id="CHEBI:37563"/>
    </ligand>
</feature>
<comment type="catalytic activity">
    <reaction evidence="10">
        <text>a tRNA precursor + 2 CTP + ATP = a tRNA with a 3' CCA end + 3 diphosphate</text>
        <dbReference type="Rhea" id="RHEA:14433"/>
        <dbReference type="Rhea" id="RHEA-COMP:10465"/>
        <dbReference type="Rhea" id="RHEA-COMP:10468"/>
        <dbReference type="ChEBI" id="CHEBI:30616"/>
        <dbReference type="ChEBI" id="CHEBI:33019"/>
        <dbReference type="ChEBI" id="CHEBI:37563"/>
        <dbReference type="ChEBI" id="CHEBI:74896"/>
        <dbReference type="ChEBI" id="CHEBI:83071"/>
        <dbReference type="EC" id="2.7.7.72"/>
    </reaction>
</comment>
<evidence type="ECO:0000259" key="13">
    <source>
        <dbReference type="Pfam" id="PF21133"/>
    </source>
</evidence>
<dbReference type="InterPro" id="IPR011068">
    <property type="entry name" value="NuclTrfase_I-like_C"/>
</dbReference>
<protein>
    <recommendedName>
        <fullName evidence="10">CCA-adding enzyme</fullName>
        <ecNumber evidence="10">2.7.7.72</ecNumber>
    </recommendedName>
    <alternativeName>
        <fullName evidence="10">CCA tRNA nucleotidyltransferase</fullName>
    </alternativeName>
    <alternativeName>
        <fullName evidence="10">tRNA CCA-pyrophosphorylase</fullName>
    </alternativeName>
    <alternativeName>
        <fullName evidence="10">tRNA adenylyl-/cytidylyl- transferase</fullName>
    </alternativeName>
    <alternativeName>
        <fullName evidence="10">tRNA nucleotidyltransferase</fullName>
    </alternativeName>
    <alternativeName>
        <fullName evidence="10">tRNA-NT</fullName>
    </alternativeName>
</protein>
<dbReference type="GO" id="GO:0001680">
    <property type="term" value="P:tRNA 3'-terminal CCA addition"/>
    <property type="evidence" value="ECO:0007669"/>
    <property type="project" value="UniProtKB-UniRule"/>
</dbReference>
<feature type="binding site" evidence="10">
    <location>
        <position position="138"/>
    </location>
    <ligand>
        <name>CTP</name>
        <dbReference type="ChEBI" id="CHEBI:37563"/>
    </ligand>
</feature>
<evidence type="ECO:0000259" key="12">
    <source>
        <dbReference type="Pfam" id="PF09249"/>
    </source>
</evidence>
<evidence type="ECO:0000256" key="10">
    <source>
        <dbReference type="HAMAP-Rule" id="MF_01264"/>
    </source>
</evidence>
<dbReference type="SUPFAM" id="SSF55003">
    <property type="entry name" value="PAP/Archaeal CCA-adding enzyme, C-terminal domain"/>
    <property type="match status" value="1"/>
</dbReference>
<dbReference type="NCBIfam" id="TIGR03671">
    <property type="entry name" value="cca_archaeal"/>
    <property type="match status" value="1"/>
</dbReference>
<dbReference type="SUPFAM" id="SSF81631">
    <property type="entry name" value="PAP/OAS1 substrate-binding domain"/>
    <property type="match status" value="1"/>
</dbReference>
<keyword evidence="15" id="KW-1185">Reference proteome</keyword>
<dbReference type="KEGG" id="mpd:MCP_0083"/>
<evidence type="ECO:0000256" key="9">
    <source>
        <dbReference type="ARBA" id="ARBA00022884"/>
    </source>
</evidence>
<dbReference type="EMBL" id="AP011532">
    <property type="protein sequence ID" value="BAI60155.1"/>
    <property type="molecule type" value="Genomic_DNA"/>
</dbReference>
<keyword evidence="4 10" id="KW-0479">Metal-binding</keyword>
<dbReference type="GO" id="GO:0000049">
    <property type="term" value="F:tRNA binding"/>
    <property type="evidence" value="ECO:0007669"/>
    <property type="project" value="UniProtKB-UniRule"/>
</dbReference>
<evidence type="ECO:0000256" key="4">
    <source>
        <dbReference type="ARBA" id="ARBA00022723"/>
    </source>
</evidence>
<keyword evidence="8 10" id="KW-0460">Magnesium</keyword>
<evidence type="ECO:0000313" key="15">
    <source>
        <dbReference type="Proteomes" id="UP000001882"/>
    </source>
</evidence>
<dbReference type="InterPro" id="IPR042090">
    <property type="entry name" value="CCA_tRNA_nucleotrans_2"/>
</dbReference>
<evidence type="ECO:0000256" key="6">
    <source>
        <dbReference type="ARBA" id="ARBA00022800"/>
    </source>
</evidence>
<dbReference type="PANTHER" id="PTHR39643:SF1">
    <property type="entry name" value="CCA-ADDING ENZYME"/>
    <property type="match status" value="1"/>
</dbReference>
<keyword evidence="2 10" id="KW-0819">tRNA processing</keyword>
<keyword evidence="7 10" id="KW-0067">ATP-binding</keyword>
<dbReference type="EC" id="2.7.7.72" evidence="10"/>